<dbReference type="InterPro" id="IPR011763">
    <property type="entry name" value="COA_CT_C"/>
</dbReference>
<dbReference type="SUPFAM" id="SSF52096">
    <property type="entry name" value="ClpP/crotonase"/>
    <property type="match status" value="2"/>
</dbReference>
<dbReference type="GO" id="GO:1905202">
    <property type="term" value="C:methylcrotonoyl-CoA carboxylase complex"/>
    <property type="evidence" value="ECO:0007669"/>
    <property type="project" value="TreeGrafter"/>
</dbReference>
<dbReference type="Gene3D" id="3.90.226.10">
    <property type="entry name" value="2-enoyl-CoA Hydratase, Chain A, domain 1"/>
    <property type="match status" value="2"/>
</dbReference>
<reference evidence="3 4" key="1">
    <citation type="submission" date="2018-07" db="EMBL/GenBank/DDBJ databases">
        <title>Genomic Encyclopedia of Type Strains, Phase IV (KMG-IV): sequencing the most valuable type-strain genomes for metagenomic binning, comparative biology and taxonomic classification.</title>
        <authorList>
            <person name="Goeker M."/>
        </authorList>
    </citation>
    <scope>NUCLEOTIDE SEQUENCE [LARGE SCALE GENOMIC DNA]</scope>
    <source>
        <strain evidence="3 4">DSM 100911</strain>
    </source>
</reference>
<gene>
    <name evidence="3" type="ORF">DFR45_10536</name>
</gene>
<dbReference type="InterPro" id="IPR034733">
    <property type="entry name" value="AcCoA_carboxyl_beta"/>
</dbReference>
<dbReference type="PROSITE" id="PS50989">
    <property type="entry name" value="COA_CT_CTER"/>
    <property type="match status" value="1"/>
</dbReference>
<dbReference type="PROSITE" id="PS50980">
    <property type="entry name" value="COA_CT_NTER"/>
    <property type="match status" value="1"/>
</dbReference>
<feature type="domain" description="CoA carboxyltransferase N-terminal" evidence="1">
    <location>
        <begin position="22"/>
        <end position="278"/>
    </location>
</feature>
<dbReference type="FunFam" id="3.90.226.10:FF:000004">
    <property type="entry name" value="Methylcrotonoyl-CoA carboxylase beta chain"/>
    <property type="match status" value="1"/>
</dbReference>
<dbReference type="AlphaFoldDB" id="A0A369AMJ8"/>
<dbReference type="RefSeq" id="WP_114483286.1">
    <property type="nucleotide sequence ID" value="NZ_QPJU01000005.1"/>
</dbReference>
<dbReference type="OrthoDB" id="9803706at2"/>
<evidence type="ECO:0000313" key="4">
    <source>
        <dbReference type="Proteomes" id="UP000252174"/>
    </source>
</evidence>
<dbReference type="InterPro" id="IPR011762">
    <property type="entry name" value="COA_CT_N"/>
</dbReference>
<proteinExistence type="predicted"/>
<dbReference type="InterPro" id="IPR045190">
    <property type="entry name" value="MCCB/AccD1-like"/>
</dbReference>
<dbReference type="Pfam" id="PF01039">
    <property type="entry name" value="Carboxyl_trans"/>
    <property type="match status" value="1"/>
</dbReference>
<dbReference type="FunFam" id="3.90.226.10:FF:000046">
    <property type="entry name" value="Geranyl-CoA carboxylase beta subunit"/>
    <property type="match status" value="1"/>
</dbReference>
<feature type="domain" description="CoA carboxyltransferase C-terminal" evidence="2">
    <location>
        <begin position="278"/>
        <end position="527"/>
    </location>
</feature>
<accession>A0A369AMJ8</accession>
<dbReference type="GO" id="GO:0006552">
    <property type="term" value="P:L-leucine catabolic process"/>
    <property type="evidence" value="ECO:0007669"/>
    <property type="project" value="TreeGrafter"/>
</dbReference>
<dbReference type="Proteomes" id="UP000252174">
    <property type="component" value="Unassembled WGS sequence"/>
</dbReference>
<organism evidence="3 4">
    <name type="scientific">Extensimonas vulgaris</name>
    <dbReference type="NCBI Taxonomy" id="1031594"/>
    <lineage>
        <taxon>Bacteria</taxon>
        <taxon>Pseudomonadati</taxon>
        <taxon>Pseudomonadota</taxon>
        <taxon>Betaproteobacteria</taxon>
        <taxon>Burkholderiales</taxon>
        <taxon>Comamonadaceae</taxon>
        <taxon>Extensimonas</taxon>
    </lineage>
</organism>
<dbReference type="InterPro" id="IPR029045">
    <property type="entry name" value="ClpP/crotonase-like_dom_sf"/>
</dbReference>
<evidence type="ECO:0000313" key="3">
    <source>
        <dbReference type="EMBL" id="RCX09407.1"/>
    </source>
</evidence>
<dbReference type="EMBL" id="QPJU01000005">
    <property type="protein sequence ID" value="RCX09407.1"/>
    <property type="molecule type" value="Genomic_DNA"/>
</dbReference>
<comment type="caution">
    <text evidence="3">The sequence shown here is derived from an EMBL/GenBank/DDBJ whole genome shotgun (WGS) entry which is preliminary data.</text>
</comment>
<sequence>MTILSSRISTSDEEFRRNQEAYEAALADLQARRRRALAGGPPKAREKHLARNKILPRERVEVLLDPGSPFLEIGMLAGEDMYEGVPPGASIITGIGLVQGRPCMIIANDATVKGGTYYGMTCKKHVRAQQIAWQHRLPCITLVDSGGAFLPDMANIFPDAGQFGSIFNNQVRMSAEGIQQIAVVLGPCTAGGAYIPALCDEVVIVKEQGYMYLGGPELTFAATGETVDAESLGGAKMHCSVSGVTDHIAEDDRHALAITREIVRDLGEVPKPRWTRQPSLPPRYDPREIYGIISRDPKFPTDTREILARFVDDSRFQEFKPLYGDTLLTGFARIHGHEIGILANQGVLFPESAMKAAHFIDLCCQRDIPLLFMADVTGFMVGRAAEQAGIAKAGAKMITAMASANVPKYTIIIGASYGAGYLAMCGRPFNPTAMFAWPTGRAAIMGPEQAATVMALVRRQINKSEGREWTPEEEEAFKAPVRKIYEDFQPAKNFSSNLWVDGILDPVETRDAMGLLLDLASRTAAKPTPFGIFRF</sequence>
<evidence type="ECO:0000259" key="2">
    <source>
        <dbReference type="PROSITE" id="PS50989"/>
    </source>
</evidence>
<dbReference type="GO" id="GO:0004485">
    <property type="term" value="F:methylcrotonoyl-CoA carboxylase activity"/>
    <property type="evidence" value="ECO:0007669"/>
    <property type="project" value="TreeGrafter"/>
</dbReference>
<keyword evidence="4" id="KW-1185">Reference proteome</keyword>
<name>A0A369AMJ8_9BURK</name>
<evidence type="ECO:0000259" key="1">
    <source>
        <dbReference type="PROSITE" id="PS50980"/>
    </source>
</evidence>
<dbReference type="PANTHER" id="PTHR22855">
    <property type="entry name" value="ACETYL, PROPIONYL, PYRUVATE, AND GLUTACONYL CARBOXYLASE-RELATED"/>
    <property type="match status" value="1"/>
</dbReference>
<dbReference type="PANTHER" id="PTHR22855:SF13">
    <property type="entry name" value="METHYLCROTONOYL-COA CARBOXYLASE BETA CHAIN, MITOCHONDRIAL"/>
    <property type="match status" value="1"/>
</dbReference>
<protein>
    <submittedName>
        <fullName evidence="3">3-methylcrotonyl-CoA carboxylase beta subunit</fullName>
    </submittedName>
</protein>